<gene>
    <name evidence="1" type="ORF">GCM10008111_21230</name>
</gene>
<evidence type="ECO:0000313" key="1">
    <source>
        <dbReference type="EMBL" id="GGW64998.1"/>
    </source>
</evidence>
<dbReference type="PROSITE" id="PS51257">
    <property type="entry name" value="PROKAR_LIPOPROTEIN"/>
    <property type="match status" value="1"/>
</dbReference>
<dbReference type="InterPro" id="IPR005619">
    <property type="entry name" value="Uncharacterised_YajG"/>
</dbReference>
<dbReference type="RefSeq" id="WP_189483193.1">
    <property type="nucleotide sequence ID" value="NZ_BMYR01000008.1"/>
</dbReference>
<dbReference type="Pfam" id="PF03923">
    <property type="entry name" value="Lipoprotein_16"/>
    <property type="match status" value="1"/>
</dbReference>
<sequence>MRYLWLILVLVLVGCATKVPSFMVVPQIFWPQNAELQGAQFSFSVVDMRPRPQTLTIKQGSNENHYRTSNDVRLQLENTLTSALREKGANVDSQHSVQFKIQINQLQSNVLQRPIDHQVVNQVTLTVFIQSDNGTFSKSYAGDSNYTAPFKVDLAAVERELRILTEQVLNQLLQDPTWKDALN</sequence>
<accession>A0ABQ2WN38</accession>
<protein>
    <recommendedName>
        <fullName evidence="3">Lipoprotein</fullName>
    </recommendedName>
</protein>
<comment type="caution">
    <text evidence="1">The sequence shown here is derived from an EMBL/GenBank/DDBJ whole genome shotgun (WGS) entry which is preliminary data.</text>
</comment>
<dbReference type="Proteomes" id="UP000634667">
    <property type="component" value="Unassembled WGS sequence"/>
</dbReference>
<proteinExistence type="predicted"/>
<keyword evidence="2" id="KW-1185">Reference proteome</keyword>
<evidence type="ECO:0008006" key="3">
    <source>
        <dbReference type="Google" id="ProtNLM"/>
    </source>
</evidence>
<organism evidence="1 2">
    <name type="scientific">Alishewanella tabrizica</name>
    <dbReference type="NCBI Taxonomy" id="671278"/>
    <lineage>
        <taxon>Bacteria</taxon>
        <taxon>Pseudomonadati</taxon>
        <taxon>Pseudomonadota</taxon>
        <taxon>Gammaproteobacteria</taxon>
        <taxon>Alteromonadales</taxon>
        <taxon>Alteromonadaceae</taxon>
        <taxon>Alishewanella</taxon>
    </lineage>
</organism>
<dbReference type="EMBL" id="BMYR01000008">
    <property type="protein sequence ID" value="GGW64998.1"/>
    <property type="molecule type" value="Genomic_DNA"/>
</dbReference>
<name>A0ABQ2WN38_9ALTE</name>
<evidence type="ECO:0000313" key="2">
    <source>
        <dbReference type="Proteomes" id="UP000634667"/>
    </source>
</evidence>
<reference evidence="2" key="1">
    <citation type="journal article" date="2019" name="Int. J. Syst. Evol. Microbiol.">
        <title>The Global Catalogue of Microorganisms (GCM) 10K type strain sequencing project: providing services to taxonomists for standard genome sequencing and annotation.</title>
        <authorList>
            <consortium name="The Broad Institute Genomics Platform"/>
            <consortium name="The Broad Institute Genome Sequencing Center for Infectious Disease"/>
            <person name="Wu L."/>
            <person name="Ma J."/>
        </authorList>
    </citation>
    <scope>NUCLEOTIDE SEQUENCE [LARGE SCALE GENOMIC DNA]</scope>
    <source>
        <strain evidence="2">KCTC 23723</strain>
    </source>
</reference>